<dbReference type="SUPFAM" id="SSF49503">
    <property type="entry name" value="Cupredoxins"/>
    <property type="match status" value="3"/>
</dbReference>
<dbReference type="AlphaFoldDB" id="A0A4Y6Q318"/>
<dbReference type="NCBIfam" id="TIGR02376">
    <property type="entry name" value="Cu_nitrite_red"/>
    <property type="match status" value="1"/>
</dbReference>
<keyword evidence="9 16" id="KW-0560">Oxidoreductase</keyword>
<dbReference type="EMBL" id="CP041186">
    <property type="protein sequence ID" value="QDG54840.1"/>
    <property type="molecule type" value="Genomic_DNA"/>
</dbReference>
<dbReference type="InterPro" id="IPR001287">
    <property type="entry name" value="NO2-reductase_Cu"/>
</dbReference>
<keyword evidence="17" id="KW-1185">Reference proteome</keyword>
<dbReference type="GO" id="GO:0005507">
    <property type="term" value="F:copper ion binding"/>
    <property type="evidence" value="ECO:0007669"/>
    <property type="project" value="InterPro"/>
</dbReference>
<name>A0A4Y6Q318_PERCE</name>
<feature type="binding site" description="type 1 copper site" evidence="12">
    <location>
        <position position="451"/>
    </location>
    <ligand>
        <name>Cu cation</name>
        <dbReference type="ChEBI" id="CHEBI:23378"/>
        <label>1</label>
    </ligand>
</feature>
<evidence type="ECO:0000256" key="1">
    <source>
        <dbReference type="ARBA" id="ARBA00001960"/>
    </source>
</evidence>
<evidence type="ECO:0000256" key="3">
    <source>
        <dbReference type="ARBA" id="ARBA00010609"/>
    </source>
</evidence>
<protein>
    <recommendedName>
        <fullName evidence="6">Copper-containing nitrite reductase</fullName>
        <ecNumber evidence="5">1.7.2.1</ecNumber>
    </recommendedName>
</protein>
<dbReference type="Pfam" id="PF07732">
    <property type="entry name" value="Cu-oxidase_3"/>
    <property type="match status" value="1"/>
</dbReference>
<dbReference type="PRINTS" id="PR00695">
    <property type="entry name" value="CUNO2RDTASE"/>
</dbReference>
<feature type="binding site" description="type 1 copper site" evidence="12">
    <location>
        <position position="259"/>
    </location>
    <ligand>
        <name>Cu cation</name>
        <dbReference type="ChEBI" id="CHEBI:23378"/>
        <label>1</label>
    </ligand>
</feature>
<comment type="catalytic activity">
    <reaction evidence="11">
        <text>nitric oxide + Fe(III)-[cytochrome c] + H2O = Fe(II)-[cytochrome c] + nitrite + 2 H(+)</text>
        <dbReference type="Rhea" id="RHEA:15233"/>
        <dbReference type="Rhea" id="RHEA-COMP:10350"/>
        <dbReference type="Rhea" id="RHEA-COMP:14399"/>
        <dbReference type="ChEBI" id="CHEBI:15377"/>
        <dbReference type="ChEBI" id="CHEBI:15378"/>
        <dbReference type="ChEBI" id="CHEBI:16301"/>
        <dbReference type="ChEBI" id="CHEBI:16480"/>
        <dbReference type="ChEBI" id="CHEBI:29033"/>
        <dbReference type="ChEBI" id="CHEBI:29034"/>
        <dbReference type="EC" id="1.7.2.1"/>
    </reaction>
</comment>
<evidence type="ECO:0000256" key="9">
    <source>
        <dbReference type="ARBA" id="ARBA00023002"/>
    </source>
</evidence>
<evidence type="ECO:0000256" key="4">
    <source>
        <dbReference type="ARBA" id="ARBA00011233"/>
    </source>
</evidence>
<evidence type="ECO:0000256" key="12">
    <source>
        <dbReference type="PIRSR" id="PIRSR601287-1"/>
    </source>
</evidence>
<dbReference type="EC" id="1.7.2.1" evidence="5"/>
<feature type="binding site" description="type 1 copper site" evidence="12">
    <location>
        <position position="254"/>
    </location>
    <ligand>
        <name>Cu cation</name>
        <dbReference type="ChEBI" id="CHEBI:23378"/>
        <label>1</label>
    </ligand>
</feature>
<dbReference type="CDD" id="cd00920">
    <property type="entry name" value="Cupredoxin"/>
    <property type="match status" value="1"/>
</dbReference>
<evidence type="ECO:0000256" key="2">
    <source>
        <dbReference type="ARBA" id="ARBA00001973"/>
    </source>
</evidence>
<comment type="similarity">
    <text evidence="3">Belongs to the multicopper oxidase family.</text>
</comment>
<evidence type="ECO:0000313" key="17">
    <source>
        <dbReference type="Proteomes" id="UP000315995"/>
    </source>
</evidence>
<evidence type="ECO:0000259" key="14">
    <source>
        <dbReference type="Pfam" id="PF00127"/>
    </source>
</evidence>
<feature type="binding site" description="type 1 copper site" evidence="12">
    <location>
        <position position="303"/>
    </location>
    <ligand>
        <name>Cu cation</name>
        <dbReference type="ChEBI" id="CHEBI:23378"/>
        <label>1</label>
    </ligand>
</feature>
<evidence type="ECO:0000259" key="15">
    <source>
        <dbReference type="Pfam" id="PF07732"/>
    </source>
</evidence>
<reference evidence="16 17" key="1">
    <citation type="submission" date="2019-06" db="EMBL/GenBank/DDBJ databases">
        <title>Persicimonas caeni gen. nov., sp. nov., a predatory bacterium isolated from solar saltern.</title>
        <authorList>
            <person name="Wang S."/>
        </authorList>
    </citation>
    <scope>NUCLEOTIDE SEQUENCE [LARGE SCALE GENOMIC DNA]</scope>
    <source>
        <strain evidence="16 17">YN101</strain>
    </source>
</reference>
<proteinExistence type="inferred from homology"/>
<feature type="binding site" description="type 1 copper site" evidence="12">
    <location>
        <position position="308"/>
    </location>
    <ligand>
        <name>Cu cation</name>
        <dbReference type="ChEBI" id="CHEBI:23378"/>
        <label>1</label>
    </ligand>
</feature>
<dbReference type="GO" id="GO:0050421">
    <property type="term" value="F:nitrite reductase (NO-forming) activity"/>
    <property type="evidence" value="ECO:0007669"/>
    <property type="project" value="UniProtKB-EC"/>
</dbReference>
<feature type="domain" description="Plastocyanin-like" evidence="15">
    <location>
        <begin position="208"/>
        <end position="318"/>
    </location>
</feature>
<feature type="signal peptide" evidence="13">
    <location>
        <begin position="1"/>
        <end position="28"/>
    </location>
</feature>
<dbReference type="InterPro" id="IPR000923">
    <property type="entry name" value="BlueCu_1"/>
</dbReference>
<dbReference type="CDD" id="cd04208">
    <property type="entry name" value="CuRO_2_CuNIR"/>
    <property type="match status" value="1"/>
</dbReference>
<dbReference type="InterPro" id="IPR008972">
    <property type="entry name" value="Cupredoxin"/>
</dbReference>
<evidence type="ECO:0000256" key="11">
    <source>
        <dbReference type="ARBA" id="ARBA00049340"/>
    </source>
</evidence>
<evidence type="ECO:0000256" key="7">
    <source>
        <dbReference type="ARBA" id="ARBA00022723"/>
    </source>
</evidence>
<comment type="cofactor">
    <cofactor evidence="1 12">
        <name>Cu(+)</name>
        <dbReference type="ChEBI" id="CHEBI:49552"/>
    </cofactor>
</comment>
<dbReference type="InterPro" id="IPR011707">
    <property type="entry name" value="Cu-oxidase-like_N"/>
</dbReference>
<dbReference type="PROSITE" id="PS51257">
    <property type="entry name" value="PROKAR_LIPOPROTEIN"/>
    <property type="match status" value="1"/>
</dbReference>
<keyword evidence="10 12" id="KW-0186">Copper</keyword>
<dbReference type="PANTHER" id="PTHR11709">
    <property type="entry name" value="MULTI-COPPER OXIDASE"/>
    <property type="match status" value="1"/>
</dbReference>
<dbReference type="Gene3D" id="2.60.40.420">
    <property type="entry name" value="Cupredoxins - blue copper proteins"/>
    <property type="match status" value="3"/>
</dbReference>
<dbReference type="GO" id="GO:0009055">
    <property type="term" value="F:electron transfer activity"/>
    <property type="evidence" value="ECO:0007669"/>
    <property type="project" value="InterPro"/>
</dbReference>
<dbReference type="Pfam" id="PF00127">
    <property type="entry name" value="Copper-bind"/>
    <property type="match status" value="1"/>
</dbReference>
<sequence>MKNVLTNRWRVLALVTLFLSILTLGACKADSAKSTTADEPAQTGETVEFTLEAYLSGYKGVGGDIDGQTNPELKVNAGDTVKVTLINKENMAHDIALENAGTKSEALMKVNERTTFTFEAKANDTYFCSLPGHRQAGMVGKVVVGGGDQPVAAHEGHSNSLMPATATSLKKAKKVNTDEIGWDAADIPPPIKRKENKTVEYVIETEEVVAELEDGTTYEMWTYNGKVPGPFLRVKEGDTVIVHVDNAPDSTMSHSIDFHSVTGPGGGAAVLQVPPGERRSLQFKATHAGLYVYHCATPHIPTHLARGMFGMILVEPKEGLAPVDKEFYVMQGEYYTKARPGTAGHQEESSDRLFEEMPTYVVFNGRVGSLTGERVMKAEVGENVRIFFGVGGPNTHSAFHVIGEIFDKVYSEAAIISEPLRNVQTTAVPPGGATMVEFEVDYPGKYLLVDHALTRLDKGAVGILEVTGEADDTLYKSLSGEEATDKH</sequence>
<keyword evidence="7 12" id="KW-0479">Metal-binding</keyword>
<gene>
    <name evidence="16" type="primary">nirK</name>
    <name evidence="16" type="ORF">FIV42_05345</name>
</gene>
<evidence type="ECO:0000256" key="5">
    <source>
        <dbReference type="ARBA" id="ARBA00011882"/>
    </source>
</evidence>
<evidence type="ECO:0000256" key="13">
    <source>
        <dbReference type="SAM" id="SignalP"/>
    </source>
</evidence>
<organism evidence="16 17">
    <name type="scientific">Persicimonas caeni</name>
    <dbReference type="NCBI Taxonomy" id="2292766"/>
    <lineage>
        <taxon>Bacteria</taxon>
        <taxon>Deltaproteobacteria</taxon>
        <taxon>Bradymonadales</taxon>
        <taxon>Bradymonadaceae</taxon>
        <taxon>Persicimonas</taxon>
    </lineage>
</organism>
<accession>A0A5B8YDK3</accession>
<dbReference type="PANTHER" id="PTHR11709:SF394">
    <property type="entry name" value="FI03373P-RELATED"/>
    <property type="match status" value="1"/>
</dbReference>
<dbReference type="InterPro" id="IPR045087">
    <property type="entry name" value="Cu-oxidase_fam"/>
</dbReference>
<feature type="chain" id="PRO_5039937999" description="Copper-containing nitrite reductase" evidence="13">
    <location>
        <begin position="29"/>
        <end position="487"/>
    </location>
</feature>
<comment type="cofactor">
    <cofactor evidence="2 12">
        <name>Cu(2+)</name>
        <dbReference type="ChEBI" id="CHEBI:29036"/>
    </cofactor>
</comment>
<dbReference type="FunFam" id="2.60.40.420:FF:000093">
    <property type="entry name" value="Copper-containing nitrite reductase"/>
    <property type="match status" value="1"/>
</dbReference>
<evidence type="ECO:0000256" key="10">
    <source>
        <dbReference type="ARBA" id="ARBA00023008"/>
    </source>
</evidence>
<keyword evidence="8" id="KW-0677">Repeat</keyword>
<evidence type="ECO:0000256" key="8">
    <source>
        <dbReference type="ARBA" id="ARBA00022737"/>
    </source>
</evidence>
<dbReference type="OrthoDB" id="9757546at2"/>
<keyword evidence="13" id="KW-0732">Signal</keyword>
<dbReference type="CDD" id="cd11020">
    <property type="entry name" value="CuRO_1_CuNIR"/>
    <property type="match status" value="1"/>
</dbReference>
<feature type="domain" description="Blue (type 1) copper" evidence="14">
    <location>
        <begin position="71"/>
        <end position="144"/>
    </location>
</feature>
<evidence type="ECO:0000256" key="6">
    <source>
        <dbReference type="ARBA" id="ARBA00017290"/>
    </source>
</evidence>
<feature type="binding site" description="type 1 copper site" evidence="12">
    <location>
        <position position="295"/>
    </location>
    <ligand>
        <name>Cu cation</name>
        <dbReference type="ChEBI" id="CHEBI:23378"/>
        <label>1</label>
    </ligand>
</feature>
<feature type="binding site" description="type 1 copper site" evidence="12">
    <location>
        <position position="294"/>
    </location>
    <ligand>
        <name>Cu cation</name>
        <dbReference type="ChEBI" id="CHEBI:23378"/>
        <label>1</label>
    </ligand>
</feature>
<comment type="subunit">
    <text evidence="4">Homotrimer.</text>
</comment>
<evidence type="ECO:0000313" key="16">
    <source>
        <dbReference type="EMBL" id="QDG54840.1"/>
    </source>
</evidence>
<dbReference type="Proteomes" id="UP000315995">
    <property type="component" value="Chromosome"/>
</dbReference>
<accession>A0A4Y6Q318</accession>